<evidence type="ECO:0000313" key="4">
    <source>
        <dbReference type="Proteomes" id="UP001595816"/>
    </source>
</evidence>
<dbReference type="Pfam" id="PF08327">
    <property type="entry name" value="AHSA1"/>
    <property type="match status" value="1"/>
</dbReference>
<comment type="caution">
    <text evidence="3">The sequence shown here is derived from an EMBL/GenBank/DDBJ whole genome shotgun (WGS) entry which is preliminary data.</text>
</comment>
<dbReference type="RefSeq" id="WP_253752861.1">
    <property type="nucleotide sequence ID" value="NZ_JAMZDZ010000001.1"/>
</dbReference>
<protein>
    <submittedName>
        <fullName evidence="3">SRPBCC family protein</fullName>
    </submittedName>
</protein>
<reference evidence="4" key="1">
    <citation type="journal article" date="2019" name="Int. J. Syst. Evol. Microbiol.">
        <title>The Global Catalogue of Microorganisms (GCM) 10K type strain sequencing project: providing services to taxonomists for standard genome sequencing and annotation.</title>
        <authorList>
            <consortium name="The Broad Institute Genomics Platform"/>
            <consortium name="The Broad Institute Genome Sequencing Center for Infectious Disease"/>
            <person name="Wu L."/>
            <person name="Ma J."/>
        </authorList>
    </citation>
    <scope>NUCLEOTIDE SEQUENCE [LARGE SCALE GENOMIC DNA]</scope>
    <source>
        <strain evidence="4">CGMCC 4.7289</strain>
    </source>
</reference>
<dbReference type="EMBL" id="JBHSAY010000009">
    <property type="protein sequence ID" value="MFC4132644.1"/>
    <property type="molecule type" value="Genomic_DNA"/>
</dbReference>
<dbReference type="CDD" id="cd07826">
    <property type="entry name" value="SRPBCC_CalC_Aha1-like_9"/>
    <property type="match status" value="1"/>
</dbReference>
<evidence type="ECO:0000313" key="3">
    <source>
        <dbReference type="EMBL" id="MFC4132644.1"/>
    </source>
</evidence>
<dbReference type="Proteomes" id="UP001595816">
    <property type="component" value="Unassembled WGS sequence"/>
</dbReference>
<evidence type="ECO:0000259" key="2">
    <source>
        <dbReference type="Pfam" id="PF08327"/>
    </source>
</evidence>
<name>A0ABV8LS64_9ACTN</name>
<dbReference type="SUPFAM" id="SSF55961">
    <property type="entry name" value="Bet v1-like"/>
    <property type="match status" value="1"/>
</dbReference>
<accession>A0ABV8LS64</accession>
<proteinExistence type="inferred from homology"/>
<dbReference type="InterPro" id="IPR013538">
    <property type="entry name" value="ASHA1/2-like_C"/>
</dbReference>
<evidence type="ECO:0000256" key="1">
    <source>
        <dbReference type="ARBA" id="ARBA00006817"/>
    </source>
</evidence>
<organism evidence="3 4">
    <name type="scientific">Hamadaea flava</name>
    <dbReference type="NCBI Taxonomy" id="1742688"/>
    <lineage>
        <taxon>Bacteria</taxon>
        <taxon>Bacillati</taxon>
        <taxon>Actinomycetota</taxon>
        <taxon>Actinomycetes</taxon>
        <taxon>Micromonosporales</taxon>
        <taxon>Micromonosporaceae</taxon>
        <taxon>Hamadaea</taxon>
    </lineage>
</organism>
<feature type="domain" description="Activator of Hsp90 ATPase homologue 1/2-like C-terminal" evidence="2">
    <location>
        <begin position="24"/>
        <end position="152"/>
    </location>
</feature>
<keyword evidence="4" id="KW-1185">Reference proteome</keyword>
<sequence length="155" mass="17459">MSSNAVFQVAPRGDREIVMTRVFDAPRELVWAAFTDPEHLKHWWGRGNPMTIEMDARVGGRYRFVEHSPEGDEAFRGEILELVPNEKVVQTFEWEGLPGHIATDTMVMTEEGGKTLVTTTSMFMSQEDRDGMIASGMETGARQSYEALDAYLAKL</sequence>
<comment type="similarity">
    <text evidence="1">Belongs to the AHA1 family.</text>
</comment>
<dbReference type="Gene3D" id="3.30.530.20">
    <property type="match status" value="1"/>
</dbReference>
<gene>
    <name evidence="3" type="ORF">ACFOZ4_18705</name>
</gene>
<dbReference type="InterPro" id="IPR023393">
    <property type="entry name" value="START-like_dom_sf"/>
</dbReference>